<dbReference type="UniPathway" id="UPA00219"/>
<feature type="active site" description="Nucleophile" evidence="9">
    <location>
        <position position="131"/>
    </location>
</feature>
<keyword evidence="13" id="KW-1185">Reference proteome</keyword>
<dbReference type="GO" id="GO:0018104">
    <property type="term" value="P:peptidoglycan-protein cross-linking"/>
    <property type="evidence" value="ECO:0007669"/>
    <property type="project" value="TreeGrafter"/>
</dbReference>
<dbReference type="CDD" id="cd16913">
    <property type="entry name" value="YkuD_like"/>
    <property type="match status" value="1"/>
</dbReference>
<evidence type="ECO:0000256" key="6">
    <source>
        <dbReference type="ARBA" id="ARBA00022984"/>
    </source>
</evidence>
<evidence type="ECO:0000313" key="12">
    <source>
        <dbReference type="EMBL" id="RBP89476.1"/>
    </source>
</evidence>
<gene>
    <name evidence="12" type="ORF">DFO70_111126</name>
</gene>
<dbReference type="STRING" id="1399.VL14_02195"/>
<protein>
    <submittedName>
        <fullName evidence="12">L,D-transpeptidase-like protein</fullName>
    </submittedName>
</protein>
<evidence type="ECO:0000256" key="2">
    <source>
        <dbReference type="ARBA" id="ARBA00005992"/>
    </source>
</evidence>
<dbReference type="GO" id="GO:0071555">
    <property type="term" value="P:cell wall organization"/>
    <property type="evidence" value="ECO:0007669"/>
    <property type="project" value="UniProtKB-UniRule"/>
</dbReference>
<comment type="pathway">
    <text evidence="1 9">Cell wall biogenesis; peptidoglycan biosynthesis.</text>
</comment>
<evidence type="ECO:0000256" key="7">
    <source>
        <dbReference type="ARBA" id="ARBA00023316"/>
    </source>
</evidence>
<sequence>MIMLKFAAAAIMFFSFSPIWPLGPNPLPGDPFLIVNKRTNEVAFIHDQKVQSVITAATGRTDDLTPEGMFTVTVKAADPYYRKKDIKGGDPRNPLGTRWIGFDAEDTDGRIYGIHGTNDPASIGRYVSNGCIRLQNEAVESLYESVPVGTKILVVTSPRNFDELGREYGAIKNNHLKE</sequence>
<keyword evidence="3" id="KW-0808">Transferase</keyword>
<dbReference type="SUPFAM" id="SSF141523">
    <property type="entry name" value="L,D-transpeptidase catalytic domain-like"/>
    <property type="match status" value="1"/>
</dbReference>
<dbReference type="InterPro" id="IPR038063">
    <property type="entry name" value="Transpep_catalytic_dom"/>
</dbReference>
<dbReference type="FunFam" id="2.40.440.10:FF:000003">
    <property type="entry name" value="L,D-transpeptidase YciB"/>
    <property type="match status" value="1"/>
</dbReference>
<comment type="similarity">
    <text evidence="2">Belongs to the YkuD family.</text>
</comment>
<dbReference type="Proteomes" id="UP000252731">
    <property type="component" value="Unassembled WGS sequence"/>
</dbReference>
<dbReference type="InterPro" id="IPR005490">
    <property type="entry name" value="LD_TPept_cat_dom"/>
</dbReference>
<feature type="active site" description="Proton donor/acceptor" evidence="9">
    <location>
        <position position="115"/>
    </location>
</feature>
<accession>A0A366JRK7</accession>
<organism evidence="12 13">
    <name type="scientific">Cytobacillus firmus</name>
    <name type="common">Bacillus firmus</name>
    <dbReference type="NCBI Taxonomy" id="1399"/>
    <lineage>
        <taxon>Bacteria</taxon>
        <taxon>Bacillati</taxon>
        <taxon>Bacillota</taxon>
        <taxon>Bacilli</taxon>
        <taxon>Bacillales</taxon>
        <taxon>Bacillaceae</taxon>
        <taxon>Cytobacillus</taxon>
    </lineage>
</organism>
<dbReference type="PANTHER" id="PTHR30582">
    <property type="entry name" value="L,D-TRANSPEPTIDASE"/>
    <property type="match status" value="1"/>
</dbReference>
<comment type="pathway">
    <text evidence="8">Glycan biosynthesis.</text>
</comment>
<evidence type="ECO:0000256" key="9">
    <source>
        <dbReference type="PROSITE-ProRule" id="PRU01373"/>
    </source>
</evidence>
<evidence type="ECO:0000256" key="10">
    <source>
        <dbReference type="SAM" id="SignalP"/>
    </source>
</evidence>
<feature type="chain" id="PRO_5039005346" evidence="10">
    <location>
        <begin position="22"/>
        <end position="178"/>
    </location>
</feature>
<dbReference type="AlphaFoldDB" id="A0A366JRK7"/>
<keyword evidence="5 9" id="KW-0133">Cell shape</keyword>
<evidence type="ECO:0000256" key="5">
    <source>
        <dbReference type="ARBA" id="ARBA00022960"/>
    </source>
</evidence>
<evidence type="ECO:0000259" key="11">
    <source>
        <dbReference type="PROSITE" id="PS52029"/>
    </source>
</evidence>
<dbReference type="GO" id="GO:0005576">
    <property type="term" value="C:extracellular region"/>
    <property type="evidence" value="ECO:0007669"/>
    <property type="project" value="TreeGrafter"/>
</dbReference>
<dbReference type="GO" id="GO:0008360">
    <property type="term" value="P:regulation of cell shape"/>
    <property type="evidence" value="ECO:0007669"/>
    <property type="project" value="UniProtKB-UniRule"/>
</dbReference>
<proteinExistence type="inferred from homology"/>
<name>A0A366JRK7_CYTFI</name>
<evidence type="ECO:0000256" key="4">
    <source>
        <dbReference type="ARBA" id="ARBA00022801"/>
    </source>
</evidence>
<dbReference type="PANTHER" id="PTHR30582:SF4">
    <property type="entry name" value="L,D-TRANSPEPTIDASE YQJB-RELATED"/>
    <property type="match status" value="1"/>
</dbReference>
<keyword evidence="7 9" id="KW-0961">Cell wall biogenesis/degradation</keyword>
<feature type="domain" description="L,D-TPase catalytic" evidence="11">
    <location>
        <begin position="31"/>
        <end position="155"/>
    </location>
</feature>
<evidence type="ECO:0000256" key="3">
    <source>
        <dbReference type="ARBA" id="ARBA00022679"/>
    </source>
</evidence>
<evidence type="ECO:0000256" key="8">
    <source>
        <dbReference type="ARBA" id="ARBA00060592"/>
    </source>
</evidence>
<dbReference type="EMBL" id="QNSF01000011">
    <property type="protein sequence ID" value="RBP89476.1"/>
    <property type="molecule type" value="Genomic_DNA"/>
</dbReference>
<feature type="signal peptide" evidence="10">
    <location>
        <begin position="1"/>
        <end position="21"/>
    </location>
</feature>
<dbReference type="GO" id="GO:0016740">
    <property type="term" value="F:transferase activity"/>
    <property type="evidence" value="ECO:0007669"/>
    <property type="project" value="UniProtKB-KW"/>
</dbReference>
<keyword evidence="4" id="KW-0378">Hydrolase</keyword>
<dbReference type="PROSITE" id="PS52029">
    <property type="entry name" value="LD_TPASE"/>
    <property type="match status" value="1"/>
</dbReference>
<evidence type="ECO:0000256" key="1">
    <source>
        <dbReference type="ARBA" id="ARBA00004752"/>
    </source>
</evidence>
<keyword evidence="10" id="KW-0732">Signal</keyword>
<reference evidence="12 13" key="1">
    <citation type="submission" date="2018-06" db="EMBL/GenBank/DDBJ databases">
        <title>Freshwater and sediment microbial communities from various areas in North America, analyzing microbe dynamics in response to fracking.</title>
        <authorList>
            <person name="Lamendella R."/>
        </authorList>
    </citation>
    <scope>NUCLEOTIDE SEQUENCE [LARGE SCALE GENOMIC DNA]</scope>
    <source>
        <strain evidence="12 13">14_TX</strain>
    </source>
</reference>
<comment type="caution">
    <text evidence="12">The sequence shown here is derived from an EMBL/GenBank/DDBJ whole genome shotgun (WGS) entry which is preliminary data.</text>
</comment>
<dbReference type="GO" id="GO:0071972">
    <property type="term" value="F:peptidoglycan L,D-transpeptidase activity"/>
    <property type="evidence" value="ECO:0007669"/>
    <property type="project" value="TreeGrafter"/>
</dbReference>
<keyword evidence="6 9" id="KW-0573">Peptidoglycan synthesis</keyword>
<dbReference type="RefSeq" id="WP_113884425.1">
    <property type="nucleotide sequence ID" value="NZ_QNSF01000011.1"/>
</dbReference>
<dbReference type="OrthoDB" id="9787225at2"/>
<evidence type="ECO:0000313" key="13">
    <source>
        <dbReference type="Proteomes" id="UP000252731"/>
    </source>
</evidence>
<dbReference type="InterPro" id="IPR050979">
    <property type="entry name" value="LD-transpeptidase"/>
</dbReference>
<dbReference type="Pfam" id="PF03734">
    <property type="entry name" value="YkuD"/>
    <property type="match status" value="1"/>
</dbReference>
<dbReference type="Gene3D" id="2.40.440.10">
    <property type="entry name" value="L,D-transpeptidase catalytic domain-like"/>
    <property type="match status" value="1"/>
</dbReference>